<evidence type="ECO:0000259" key="1">
    <source>
        <dbReference type="Pfam" id="PF13556"/>
    </source>
</evidence>
<gene>
    <name evidence="2" type="ORF">XA26_18460</name>
</gene>
<dbReference type="KEGG" id="mft:XA26_18460"/>
<dbReference type="Proteomes" id="UP000057134">
    <property type="component" value="Chromosome"/>
</dbReference>
<proteinExistence type="predicted"/>
<keyword evidence="3" id="KW-1185">Reference proteome</keyword>
<sequence length="396" mass="42548">MLWPDVGTGLAPTLSTMTTGPLGLSELGTDPASVLRLVAQFDALEEQEVNADAVVRFAALTAGCPVGVRWPGGTVVRYDASGRLDPIDATAAPASDGHETVVWVERHDAGHPLDEVLLDRLRRVLGRVAVRTGVSGTPHLGDPALLEVVLSAKEHREDRARAIRLLGFDETRPTCVLAASGHSPRETVRLITGELPAPAVRSAVIGNATAIVCQGSFDMREFSDRLERVIVEQFPTVVNTGTASGPWVGIGSVGNAFSASTSWHEAVRALRFASSTGFGRRVVAYERLSSLELLADLPIDRVRRNRDVARINEIASSPAGDLDVQTTEAFFVYGSLRRTAAELHVHHSTVAARLARVQAAMGWDFEDPVDRFLGTLVLMVRRISMSSAELADADLL</sequence>
<name>A0A0N9XE76_MYCFO</name>
<dbReference type="InterPro" id="IPR051448">
    <property type="entry name" value="CdaR-like_regulators"/>
</dbReference>
<dbReference type="STRING" id="1766.XA26_18460"/>
<dbReference type="InterPro" id="IPR025736">
    <property type="entry name" value="PucR_C-HTH_dom"/>
</dbReference>
<organism evidence="2 3">
    <name type="scientific">Mycolicibacterium fortuitum</name>
    <name type="common">Mycobacterium fortuitum</name>
    <dbReference type="NCBI Taxonomy" id="1766"/>
    <lineage>
        <taxon>Bacteria</taxon>
        <taxon>Bacillati</taxon>
        <taxon>Actinomycetota</taxon>
        <taxon>Actinomycetes</taxon>
        <taxon>Mycobacteriales</taxon>
        <taxon>Mycobacteriaceae</taxon>
        <taxon>Mycolicibacterium</taxon>
    </lineage>
</organism>
<feature type="domain" description="PucR C-terminal helix-turn-helix" evidence="1">
    <location>
        <begin position="325"/>
        <end position="376"/>
    </location>
</feature>
<dbReference type="EMBL" id="CP011269">
    <property type="protein sequence ID" value="ALI25693.1"/>
    <property type="molecule type" value="Genomic_DNA"/>
</dbReference>
<reference evidence="2 3" key="1">
    <citation type="journal article" date="2015" name="MBio">
        <title>Enzymatic Degradation of Phenazines Can Generate Energy and Protect Sensitive Organisms from Toxicity.</title>
        <authorList>
            <person name="Costa K.C."/>
            <person name="Bergkessel M."/>
            <person name="Saunders S."/>
            <person name="Korlach J."/>
            <person name="Newman D.K."/>
        </authorList>
    </citation>
    <scope>NUCLEOTIDE SEQUENCE [LARGE SCALE GENOMIC DNA]</scope>
    <source>
        <strain evidence="2 3">CT6</strain>
    </source>
</reference>
<dbReference type="PATRIC" id="fig|1766.6.peg.1827"/>
<dbReference type="PANTHER" id="PTHR33744">
    <property type="entry name" value="CARBOHYDRATE DIACID REGULATOR"/>
    <property type="match status" value="1"/>
</dbReference>
<dbReference type="Gene3D" id="1.10.10.2840">
    <property type="entry name" value="PucR C-terminal helix-turn-helix domain"/>
    <property type="match status" value="1"/>
</dbReference>
<dbReference type="InterPro" id="IPR042070">
    <property type="entry name" value="PucR_C-HTH_sf"/>
</dbReference>
<accession>A0A0N9XE76</accession>
<dbReference type="PANTHER" id="PTHR33744:SF7">
    <property type="entry name" value="PUCR FAMILY TRANSCRIPTIONAL REGULATOR"/>
    <property type="match status" value="1"/>
</dbReference>
<evidence type="ECO:0000313" key="3">
    <source>
        <dbReference type="Proteomes" id="UP000057134"/>
    </source>
</evidence>
<evidence type="ECO:0000313" key="2">
    <source>
        <dbReference type="EMBL" id="ALI25693.1"/>
    </source>
</evidence>
<dbReference type="Pfam" id="PF13556">
    <property type="entry name" value="HTH_30"/>
    <property type="match status" value="1"/>
</dbReference>
<protein>
    <recommendedName>
        <fullName evidence="1">PucR C-terminal helix-turn-helix domain-containing protein</fullName>
    </recommendedName>
</protein>
<dbReference type="AlphaFoldDB" id="A0A0N9XE76"/>